<accession>A0ABN2AVH1</accession>
<dbReference type="InterPro" id="IPR002509">
    <property type="entry name" value="NODB_dom"/>
</dbReference>
<gene>
    <name evidence="4" type="ORF">GCM10009827_050110</name>
</gene>
<sequence length="203" mass="21337">MTHVDSRAADGYVALTFDDGPNPATTGALLDALRSAGVRATCFNVGRHVQAEPALARAQRAAGMWVANHSWTHAHLTRLDTVRMTSELARTQRAVRRATGTTPRLFRPPYGETNAALQAVASGLGLTEVLWSVDSQDWNGAGTDRIVRAASTLQPGGVLLMHDGHQAAIDAVPQIVADLTARGLRAGMISTATGRAVAPDGSP</sequence>
<dbReference type="EMBL" id="BAAAQD010000010">
    <property type="protein sequence ID" value="GAA1527102.1"/>
    <property type="molecule type" value="Genomic_DNA"/>
</dbReference>
<dbReference type="Pfam" id="PF01522">
    <property type="entry name" value="Polysacc_deac_1"/>
    <property type="match status" value="1"/>
</dbReference>
<keyword evidence="5" id="KW-1185">Reference proteome</keyword>
<evidence type="ECO:0000259" key="3">
    <source>
        <dbReference type="PROSITE" id="PS51677"/>
    </source>
</evidence>
<dbReference type="SUPFAM" id="SSF88713">
    <property type="entry name" value="Glycoside hydrolase/deacetylase"/>
    <property type="match status" value="1"/>
</dbReference>
<dbReference type="Gene3D" id="3.20.20.370">
    <property type="entry name" value="Glycoside hydrolase/deacetylase"/>
    <property type="match status" value="1"/>
</dbReference>
<dbReference type="PANTHER" id="PTHR10587">
    <property type="entry name" value="GLYCOSYL TRANSFERASE-RELATED"/>
    <property type="match status" value="1"/>
</dbReference>
<keyword evidence="1" id="KW-0479">Metal-binding</keyword>
<dbReference type="PROSITE" id="PS51677">
    <property type="entry name" value="NODB"/>
    <property type="match status" value="1"/>
</dbReference>
<dbReference type="InterPro" id="IPR050248">
    <property type="entry name" value="Polysacc_deacetylase_ArnD"/>
</dbReference>
<proteinExistence type="predicted"/>
<dbReference type="PANTHER" id="PTHR10587:SF133">
    <property type="entry name" value="CHITIN DEACETYLASE 1-RELATED"/>
    <property type="match status" value="1"/>
</dbReference>
<dbReference type="Proteomes" id="UP001501470">
    <property type="component" value="Unassembled WGS sequence"/>
</dbReference>
<evidence type="ECO:0000313" key="5">
    <source>
        <dbReference type="Proteomes" id="UP001501470"/>
    </source>
</evidence>
<name>A0ABN2AVH1_9ACTN</name>
<evidence type="ECO:0000313" key="4">
    <source>
        <dbReference type="EMBL" id="GAA1527102.1"/>
    </source>
</evidence>
<protein>
    <recommendedName>
        <fullName evidence="3">NodB homology domain-containing protein</fullName>
    </recommendedName>
</protein>
<keyword evidence="2" id="KW-0378">Hydrolase</keyword>
<organism evidence="4 5">
    <name type="scientific">Dactylosporangium maewongense</name>
    <dbReference type="NCBI Taxonomy" id="634393"/>
    <lineage>
        <taxon>Bacteria</taxon>
        <taxon>Bacillati</taxon>
        <taxon>Actinomycetota</taxon>
        <taxon>Actinomycetes</taxon>
        <taxon>Micromonosporales</taxon>
        <taxon>Micromonosporaceae</taxon>
        <taxon>Dactylosporangium</taxon>
    </lineage>
</organism>
<evidence type="ECO:0000256" key="2">
    <source>
        <dbReference type="ARBA" id="ARBA00022801"/>
    </source>
</evidence>
<evidence type="ECO:0000256" key="1">
    <source>
        <dbReference type="ARBA" id="ARBA00022723"/>
    </source>
</evidence>
<feature type="domain" description="NodB homology" evidence="3">
    <location>
        <begin position="11"/>
        <end position="187"/>
    </location>
</feature>
<comment type="caution">
    <text evidence="4">The sequence shown here is derived from an EMBL/GenBank/DDBJ whole genome shotgun (WGS) entry which is preliminary data.</text>
</comment>
<reference evidence="4 5" key="1">
    <citation type="journal article" date="2019" name="Int. J. Syst. Evol. Microbiol.">
        <title>The Global Catalogue of Microorganisms (GCM) 10K type strain sequencing project: providing services to taxonomists for standard genome sequencing and annotation.</title>
        <authorList>
            <consortium name="The Broad Institute Genomics Platform"/>
            <consortium name="The Broad Institute Genome Sequencing Center for Infectious Disease"/>
            <person name="Wu L."/>
            <person name="Ma J."/>
        </authorList>
    </citation>
    <scope>NUCLEOTIDE SEQUENCE [LARGE SCALE GENOMIC DNA]</scope>
    <source>
        <strain evidence="4 5">JCM 15933</strain>
    </source>
</reference>
<dbReference type="RefSeq" id="WP_344504514.1">
    <property type="nucleotide sequence ID" value="NZ_BAAAQD010000010.1"/>
</dbReference>
<dbReference type="InterPro" id="IPR011330">
    <property type="entry name" value="Glyco_hydro/deAcase_b/a-brl"/>
</dbReference>